<comment type="caution">
    <text evidence="2">The sequence shown here is derived from an EMBL/GenBank/DDBJ whole genome shotgun (WGS) entry which is preliminary data.</text>
</comment>
<proteinExistence type="predicted"/>
<feature type="region of interest" description="Disordered" evidence="1">
    <location>
        <begin position="1"/>
        <end position="42"/>
    </location>
</feature>
<evidence type="ECO:0000256" key="1">
    <source>
        <dbReference type="SAM" id="MobiDB-lite"/>
    </source>
</evidence>
<feature type="compositionally biased region" description="Polar residues" evidence="1">
    <location>
        <begin position="27"/>
        <end position="41"/>
    </location>
</feature>
<reference evidence="2" key="1">
    <citation type="journal article" date="2015" name="Nature">
        <title>Complex archaea that bridge the gap between prokaryotes and eukaryotes.</title>
        <authorList>
            <person name="Spang A."/>
            <person name="Saw J.H."/>
            <person name="Jorgensen S.L."/>
            <person name="Zaremba-Niedzwiedzka K."/>
            <person name="Martijn J."/>
            <person name="Lind A.E."/>
            <person name="van Eijk R."/>
            <person name="Schleper C."/>
            <person name="Guy L."/>
            <person name="Ettema T.J."/>
        </authorList>
    </citation>
    <scope>NUCLEOTIDE SEQUENCE</scope>
</reference>
<protein>
    <submittedName>
        <fullName evidence="2">Uncharacterized protein</fullName>
    </submittedName>
</protein>
<dbReference type="EMBL" id="LAZR01016683">
    <property type="protein sequence ID" value="KKM03422.1"/>
    <property type="molecule type" value="Genomic_DNA"/>
</dbReference>
<evidence type="ECO:0000313" key="2">
    <source>
        <dbReference type="EMBL" id="KKM03422.1"/>
    </source>
</evidence>
<feature type="compositionally biased region" description="Basic and acidic residues" evidence="1">
    <location>
        <begin position="1"/>
        <end position="12"/>
    </location>
</feature>
<dbReference type="AlphaFoldDB" id="A0A0F9HJR4"/>
<name>A0A0F9HJR4_9ZZZZ</name>
<sequence length="127" mass="14416">MYKDEDKQKEANRQASQRRRDRKGMTQGMTNQGMTVINEPSNVIPKRGKDIKCFADLPVDVQSTINTISESPEEHRRRTAIAINYQHQFLGRYCPEDAVCSGVVTGKPGDADYNGICTPEWRAERGR</sequence>
<accession>A0A0F9HJR4</accession>
<organism evidence="2">
    <name type="scientific">marine sediment metagenome</name>
    <dbReference type="NCBI Taxonomy" id="412755"/>
    <lineage>
        <taxon>unclassified sequences</taxon>
        <taxon>metagenomes</taxon>
        <taxon>ecological metagenomes</taxon>
    </lineage>
</organism>
<gene>
    <name evidence="2" type="ORF">LCGC14_1774560</name>
</gene>